<dbReference type="EMBL" id="AEJF01000251">
    <property type="protein sequence ID" value="KLU20489.1"/>
    <property type="molecule type" value="Genomic_DNA"/>
</dbReference>
<dbReference type="PATRIC" id="fig|908627.4.peg.9200"/>
<dbReference type="AlphaFoldDB" id="A0A0J1CIS5"/>
<protein>
    <submittedName>
        <fullName evidence="1">Uncharacterized protein</fullName>
    </submittedName>
</protein>
<dbReference type="Proteomes" id="UP000035963">
    <property type="component" value="Unassembled WGS sequence"/>
</dbReference>
<reference evidence="1 2" key="1">
    <citation type="journal article" date="2015" name="Genome Announc.">
        <title>Draft Genome Sequence of Burkholderia sp. Strain PML1(12), an Ectomycorrhizosphere-Inhabiting Bacterium with Effective Mineral-Weathering Ability.</title>
        <authorList>
            <person name="Uroz S."/>
            <person name="Oger P."/>
        </authorList>
    </citation>
    <scope>NUCLEOTIDE SEQUENCE [LARGE SCALE GENOMIC DNA]</scope>
    <source>
        <strain evidence="2">PML1(12)</strain>
    </source>
</reference>
<sequence>MRQREYFDDLERDPADGRWARRGRIDWVSAGGSIDPAPPAYIRTFQSIVDMIILEVPTPD</sequence>
<evidence type="ECO:0000313" key="2">
    <source>
        <dbReference type="Proteomes" id="UP000035963"/>
    </source>
</evidence>
<organism evidence="1 2">
    <name type="scientific">Caballeronia mineralivorans PML1(12)</name>
    <dbReference type="NCBI Taxonomy" id="908627"/>
    <lineage>
        <taxon>Bacteria</taxon>
        <taxon>Pseudomonadati</taxon>
        <taxon>Pseudomonadota</taxon>
        <taxon>Betaproteobacteria</taxon>
        <taxon>Burkholderiales</taxon>
        <taxon>Burkholderiaceae</taxon>
        <taxon>Caballeronia</taxon>
    </lineage>
</organism>
<gene>
    <name evidence="1" type="ORF">EOS_40975</name>
</gene>
<proteinExistence type="predicted"/>
<comment type="caution">
    <text evidence="1">The sequence shown here is derived from an EMBL/GenBank/DDBJ whole genome shotgun (WGS) entry which is preliminary data.</text>
</comment>
<evidence type="ECO:0000313" key="1">
    <source>
        <dbReference type="EMBL" id="KLU20489.1"/>
    </source>
</evidence>
<name>A0A0J1CIS5_9BURK</name>
<accession>A0A0J1CIS5</accession>
<keyword evidence="2" id="KW-1185">Reference proteome</keyword>